<dbReference type="AlphaFoldDB" id="A0A812HBY3"/>
<keyword evidence="2" id="KW-1185">Reference proteome</keyword>
<protein>
    <submittedName>
        <fullName evidence="1">Uncharacterized protein</fullName>
    </submittedName>
</protein>
<evidence type="ECO:0000313" key="1">
    <source>
        <dbReference type="EMBL" id="CAE6942910.1"/>
    </source>
</evidence>
<gene>
    <name evidence="1" type="ORF">SNAT2548_LOCUS1283</name>
</gene>
<reference evidence="1" key="1">
    <citation type="submission" date="2021-02" db="EMBL/GenBank/DDBJ databases">
        <authorList>
            <person name="Dougan E. K."/>
            <person name="Rhodes N."/>
            <person name="Thang M."/>
            <person name="Chan C."/>
        </authorList>
    </citation>
    <scope>NUCLEOTIDE SEQUENCE</scope>
</reference>
<dbReference type="OrthoDB" id="417318at2759"/>
<comment type="caution">
    <text evidence="1">The sequence shown here is derived from an EMBL/GenBank/DDBJ whole genome shotgun (WGS) entry which is preliminary data.</text>
</comment>
<evidence type="ECO:0000313" key="2">
    <source>
        <dbReference type="Proteomes" id="UP000604046"/>
    </source>
</evidence>
<dbReference type="EMBL" id="CAJNDS010000069">
    <property type="protein sequence ID" value="CAE6942910.1"/>
    <property type="molecule type" value="Genomic_DNA"/>
</dbReference>
<accession>A0A812HBY3</accession>
<organism evidence="1 2">
    <name type="scientific">Symbiodinium natans</name>
    <dbReference type="NCBI Taxonomy" id="878477"/>
    <lineage>
        <taxon>Eukaryota</taxon>
        <taxon>Sar</taxon>
        <taxon>Alveolata</taxon>
        <taxon>Dinophyceae</taxon>
        <taxon>Suessiales</taxon>
        <taxon>Symbiodiniaceae</taxon>
        <taxon>Symbiodinium</taxon>
    </lineage>
</organism>
<dbReference type="Proteomes" id="UP000604046">
    <property type="component" value="Unassembled WGS sequence"/>
</dbReference>
<proteinExistence type="predicted"/>
<name>A0A812HBY3_9DINO</name>
<sequence>MALSVSSLLSSDDYEHRTCGMQHGLLAQVRVAMQALPDEGPAQELCQKVLDLLPGARAGVLLAPAMGKAFASAVRGEEPDLVVWLLPDPTDVDSKQTTFVKTGAENLEETFSAMYKLSWPTPPDVA</sequence>